<keyword evidence="5" id="KW-1185">Reference proteome</keyword>
<dbReference type="GO" id="GO:0000160">
    <property type="term" value="P:phosphorelay signal transduction system"/>
    <property type="evidence" value="ECO:0007669"/>
    <property type="project" value="InterPro"/>
</dbReference>
<organism evidence="4 5">
    <name type="scientific">Pseudonocardia autotrophica</name>
    <name type="common">Amycolata autotrophica</name>
    <name type="synonym">Nocardia autotrophica</name>
    <dbReference type="NCBI Taxonomy" id="2074"/>
    <lineage>
        <taxon>Bacteria</taxon>
        <taxon>Bacillati</taxon>
        <taxon>Actinomycetota</taxon>
        <taxon>Actinomycetes</taxon>
        <taxon>Pseudonocardiales</taxon>
        <taxon>Pseudonocardiaceae</taxon>
        <taxon>Pseudonocardia</taxon>
    </lineage>
</organism>
<comment type="caution">
    <text evidence="4">The sequence shown here is derived from an EMBL/GenBank/DDBJ whole genome shotgun (WGS) entry which is preliminary data.</text>
</comment>
<dbReference type="Gene3D" id="1.10.10.10">
    <property type="entry name" value="Winged helix-like DNA-binding domain superfamily/Winged helix DNA-binding domain"/>
    <property type="match status" value="1"/>
</dbReference>
<dbReference type="InterPro" id="IPR016032">
    <property type="entry name" value="Sig_transdc_resp-reg_C-effctor"/>
</dbReference>
<evidence type="ECO:0000313" key="5">
    <source>
        <dbReference type="Proteomes" id="UP000194360"/>
    </source>
</evidence>
<dbReference type="OrthoDB" id="8927943at2"/>
<dbReference type="InterPro" id="IPR001867">
    <property type="entry name" value="OmpR/PhoB-type_DNA-bd"/>
</dbReference>
<feature type="DNA-binding region" description="OmpR/PhoB-type" evidence="2">
    <location>
        <begin position="67"/>
        <end position="164"/>
    </location>
</feature>
<evidence type="ECO:0000313" key="4">
    <source>
        <dbReference type="EMBL" id="OSY37738.1"/>
    </source>
</evidence>
<dbReference type="AlphaFoldDB" id="A0A1Y2MT85"/>
<evidence type="ECO:0000256" key="2">
    <source>
        <dbReference type="PROSITE-ProRule" id="PRU01091"/>
    </source>
</evidence>
<dbReference type="SUPFAM" id="SSF46894">
    <property type="entry name" value="C-terminal effector domain of the bipartite response regulators"/>
    <property type="match status" value="1"/>
</dbReference>
<gene>
    <name evidence="4" type="primary">tctD</name>
    <name evidence="4" type="ORF">BG845_04559</name>
</gene>
<protein>
    <submittedName>
        <fullName evidence="4">Transcriptional regulatory protein tctD</fullName>
    </submittedName>
</protein>
<evidence type="ECO:0000256" key="1">
    <source>
        <dbReference type="ARBA" id="ARBA00023125"/>
    </source>
</evidence>
<dbReference type="PROSITE" id="PS51755">
    <property type="entry name" value="OMPR_PHOB"/>
    <property type="match status" value="1"/>
</dbReference>
<feature type="domain" description="OmpR/PhoB-type" evidence="3">
    <location>
        <begin position="67"/>
        <end position="164"/>
    </location>
</feature>
<dbReference type="GO" id="GO:0003677">
    <property type="term" value="F:DNA binding"/>
    <property type="evidence" value="ECO:0007669"/>
    <property type="project" value="UniProtKB-UniRule"/>
</dbReference>
<dbReference type="STRING" id="2074.BG845_04559"/>
<dbReference type="CDD" id="cd00383">
    <property type="entry name" value="trans_reg_C"/>
    <property type="match status" value="1"/>
</dbReference>
<dbReference type="RefSeq" id="WP_085914735.1">
    <property type="nucleotide sequence ID" value="NZ_AP018920.1"/>
</dbReference>
<evidence type="ECO:0000259" key="3">
    <source>
        <dbReference type="PROSITE" id="PS51755"/>
    </source>
</evidence>
<dbReference type="Proteomes" id="UP000194360">
    <property type="component" value="Unassembled WGS sequence"/>
</dbReference>
<accession>A0A1Y2MT85</accession>
<name>A0A1Y2MT85_PSEAH</name>
<keyword evidence="1 2" id="KW-0238">DNA-binding</keyword>
<proteinExistence type="predicted"/>
<sequence>MTSEPTTTGPGPADPPTRPRVRLLVEIETADPAESAHDVADVVRTLLDRLPRVAPGHHVPTVSVLGSAKHPLATRGVYELGAQELLVDGVEVRLTPRESTVLTHLVQRPHQPVSRQELCERLDDADGSLGPRAVDVILSRLRAKLTWTPAPVVTVRGVGYRYDPSERFLVIDGRP</sequence>
<dbReference type="SMART" id="SM00862">
    <property type="entry name" value="Trans_reg_C"/>
    <property type="match status" value="1"/>
</dbReference>
<dbReference type="InterPro" id="IPR036388">
    <property type="entry name" value="WH-like_DNA-bd_sf"/>
</dbReference>
<dbReference type="EMBL" id="MIGB01000028">
    <property type="protein sequence ID" value="OSY37738.1"/>
    <property type="molecule type" value="Genomic_DNA"/>
</dbReference>
<dbReference type="Pfam" id="PF00486">
    <property type="entry name" value="Trans_reg_C"/>
    <property type="match status" value="1"/>
</dbReference>
<dbReference type="GO" id="GO:0006355">
    <property type="term" value="P:regulation of DNA-templated transcription"/>
    <property type="evidence" value="ECO:0007669"/>
    <property type="project" value="InterPro"/>
</dbReference>
<reference evidence="4 5" key="1">
    <citation type="submission" date="2016-09" db="EMBL/GenBank/DDBJ databases">
        <title>Pseudonocardia autotrophica DSM535, a candidate organism with high potential of specific P450 cytochromes.</title>
        <authorList>
            <person name="Grumaz C."/>
            <person name="Vainshtein Y."/>
            <person name="Kirstahler P."/>
            <person name="Sohn K."/>
        </authorList>
    </citation>
    <scope>NUCLEOTIDE SEQUENCE [LARGE SCALE GENOMIC DNA]</scope>
    <source>
        <strain evidence="4 5">DSM 535</strain>
    </source>
</reference>